<comment type="caution">
    <text evidence="4">The sequence shown here is derived from an EMBL/GenBank/DDBJ whole genome shotgun (WGS) entry which is preliminary data.</text>
</comment>
<organism evidence="4 5">
    <name type="scientific">Yimella lutea</name>
    <dbReference type="NCBI Taxonomy" id="587872"/>
    <lineage>
        <taxon>Bacteria</taxon>
        <taxon>Bacillati</taxon>
        <taxon>Actinomycetota</taxon>
        <taxon>Actinomycetes</taxon>
        <taxon>Micrococcales</taxon>
        <taxon>Dermacoccaceae</taxon>
        <taxon>Yimella</taxon>
    </lineage>
</organism>
<feature type="domain" description="FHA" evidence="3">
    <location>
        <begin position="337"/>
        <end position="386"/>
    </location>
</feature>
<accession>A0A542EEY0</accession>
<feature type="compositionally biased region" description="Polar residues" evidence="2">
    <location>
        <begin position="65"/>
        <end position="79"/>
    </location>
</feature>
<feature type="compositionally biased region" description="Basic and acidic residues" evidence="2">
    <location>
        <begin position="85"/>
        <end position="106"/>
    </location>
</feature>
<feature type="compositionally biased region" description="Low complexity" evidence="2">
    <location>
        <begin position="318"/>
        <end position="330"/>
    </location>
</feature>
<dbReference type="AlphaFoldDB" id="A0A542EEY0"/>
<dbReference type="CDD" id="cd00060">
    <property type="entry name" value="FHA"/>
    <property type="match status" value="1"/>
</dbReference>
<evidence type="ECO:0000259" key="3">
    <source>
        <dbReference type="PROSITE" id="PS50006"/>
    </source>
</evidence>
<feature type="compositionally biased region" description="Basic and acidic residues" evidence="2">
    <location>
        <begin position="151"/>
        <end position="163"/>
    </location>
</feature>
<evidence type="ECO:0000256" key="2">
    <source>
        <dbReference type="SAM" id="MobiDB-lite"/>
    </source>
</evidence>
<name>A0A542EEY0_9MICO</name>
<dbReference type="PANTHER" id="PTHR23308">
    <property type="entry name" value="NUCLEAR INHIBITOR OF PROTEIN PHOSPHATASE-1"/>
    <property type="match status" value="1"/>
</dbReference>
<feature type="compositionally biased region" description="Basic and acidic residues" evidence="2">
    <location>
        <begin position="233"/>
        <end position="247"/>
    </location>
</feature>
<dbReference type="InterPro" id="IPR008984">
    <property type="entry name" value="SMAD_FHA_dom_sf"/>
</dbReference>
<dbReference type="PROSITE" id="PS50006">
    <property type="entry name" value="FHA_DOMAIN"/>
    <property type="match status" value="1"/>
</dbReference>
<dbReference type="Proteomes" id="UP000320806">
    <property type="component" value="Unassembled WGS sequence"/>
</dbReference>
<keyword evidence="5" id="KW-1185">Reference proteome</keyword>
<dbReference type="InterPro" id="IPR050923">
    <property type="entry name" value="Cell_Proc_Reg/RNA_Proc"/>
</dbReference>
<evidence type="ECO:0000313" key="4">
    <source>
        <dbReference type="EMBL" id="TQJ13860.1"/>
    </source>
</evidence>
<dbReference type="SMART" id="SM00240">
    <property type="entry name" value="FHA"/>
    <property type="match status" value="1"/>
</dbReference>
<gene>
    <name evidence="4" type="ORF">FB459_1296</name>
</gene>
<keyword evidence="1" id="KW-0597">Phosphoprotein</keyword>
<feature type="compositionally biased region" description="Low complexity" evidence="2">
    <location>
        <begin position="32"/>
        <end position="57"/>
    </location>
</feature>
<feature type="region of interest" description="Disordered" evidence="2">
    <location>
        <begin position="1"/>
        <end position="340"/>
    </location>
</feature>
<dbReference type="SUPFAM" id="SSF49879">
    <property type="entry name" value="SMAD/FHA domain"/>
    <property type="match status" value="1"/>
</dbReference>
<evidence type="ECO:0000256" key="1">
    <source>
        <dbReference type="ARBA" id="ARBA00022553"/>
    </source>
</evidence>
<dbReference type="EMBL" id="VFMO01000001">
    <property type="protein sequence ID" value="TQJ13860.1"/>
    <property type="molecule type" value="Genomic_DNA"/>
</dbReference>
<dbReference type="Gene3D" id="2.60.200.20">
    <property type="match status" value="1"/>
</dbReference>
<feature type="compositionally biased region" description="Basic and acidic residues" evidence="2">
    <location>
        <begin position="172"/>
        <end position="181"/>
    </location>
</feature>
<proteinExistence type="predicted"/>
<protein>
    <submittedName>
        <fullName evidence="4">FHA domain-containing protein</fullName>
    </submittedName>
</protein>
<sequence length="414" mass="44252">MSTSHDPQFGSHPAAPAHGGHGAPAQIVWQDTSPGATPAWTGPAAFGAESENAPAEAAAHEEPKSLSSAWASWSRTQEPAASDAPARRDSFTNDRNDRRDDVRVDEPVAQQPVEDFASQEQVAQVEPDSDSEDPREAQAPAHEPNVPQTSHDQHDQHEHHVPDEQSSGLSLSKDESHRDEPNDFGAPADGQATMHHRPDDDDFGGEDRRGPDDGSQGGYDPYARPAQQPEPFGGHDDRAPGEVHRPPMDGPQAQPFQRDASYPAQGQPQGYQQGYQQGQGQAEAQDAWSAHHQGLAAESPMATDPSAGDAIPAPPANDAPGESGAGSTATDSDDDALTIGRGRDNSIVLDDMLVSRKHLRITADDEGLLLEDLGSRNGTYVNGRRVERSHLQEGDRIGVGGTTFEVRDGWLVTI</sequence>
<dbReference type="RefSeq" id="WP_141927835.1">
    <property type="nucleotide sequence ID" value="NZ_BAABCI010000002.1"/>
</dbReference>
<dbReference type="InterPro" id="IPR000253">
    <property type="entry name" value="FHA_dom"/>
</dbReference>
<reference evidence="4 5" key="1">
    <citation type="submission" date="2019-06" db="EMBL/GenBank/DDBJ databases">
        <title>Sequencing the genomes of 1000 actinobacteria strains.</title>
        <authorList>
            <person name="Klenk H.-P."/>
        </authorList>
    </citation>
    <scope>NUCLEOTIDE SEQUENCE [LARGE SCALE GENOMIC DNA]</scope>
    <source>
        <strain evidence="4 5">DSM 19828</strain>
    </source>
</reference>
<dbReference type="OrthoDB" id="277520at2"/>
<evidence type="ECO:0000313" key="5">
    <source>
        <dbReference type="Proteomes" id="UP000320806"/>
    </source>
</evidence>
<dbReference type="Pfam" id="PF00498">
    <property type="entry name" value="FHA"/>
    <property type="match status" value="1"/>
</dbReference>
<feature type="compositionally biased region" description="Low complexity" evidence="2">
    <location>
        <begin position="262"/>
        <end position="285"/>
    </location>
</feature>